<sequence length="85" mass="10385">MDIYYSPEFARRFKKLPRELKIKALEKEKIFRKNYRDPRLKTHKLSGKLFGRFGFWIDFKNRIIFSFVDSKTAHFHSVGDHDVYK</sequence>
<dbReference type="STRING" id="1801732.A2814_00795"/>
<dbReference type="EMBL" id="MFTI01000001">
    <property type="protein sequence ID" value="OGI61320.1"/>
    <property type="molecule type" value="Genomic_DNA"/>
</dbReference>
<proteinExistence type="predicted"/>
<evidence type="ECO:0008006" key="3">
    <source>
        <dbReference type="Google" id="ProtNLM"/>
    </source>
</evidence>
<dbReference type="Proteomes" id="UP000177869">
    <property type="component" value="Unassembled WGS sequence"/>
</dbReference>
<accession>A0A1F6UV74</accession>
<dbReference type="InterPro" id="IPR035093">
    <property type="entry name" value="RelE/ParE_toxin_dom_sf"/>
</dbReference>
<name>A0A1F6UV74_9BACT</name>
<comment type="caution">
    <text evidence="1">The sequence shown here is derived from an EMBL/GenBank/DDBJ whole genome shotgun (WGS) entry which is preliminary data.</text>
</comment>
<protein>
    <recommendedName>
        <fullName evidence="3">Type II toxin-antitoxin system mRNA interferase toxin, RelE/StbE family</fullName>
    </recommendedName>
</protein>
<dbReference type="AlphaFoldDB" id="A0A1F6UV74"/>
<dbReference type="Gene3D" id="3.30.2310.20">
    <property type="entry name" value="RelE-like"/>
    <property type="match status" value="1"/>
</dbReference>
<organism evidence="1 2">
    <name type="scientific">Candidatus Nomurabacteria bacterium RIFCSPHIGHO2_01_FULL_38_19</name>
    <dbReference type="NCBI Taxonomy" id="1801732"/>
    <lineage>
        <taxon>Bacteria</taxon>
        <taxon>Candidatus Nomuraibacteriota</taxon>
    </lineage>
</organism>
<evidence type="ECO:0000313" key="1">
    <source>
        <dbReference type="EMBL" id="OGI61320.1"/>
    </source>
</evidence>
<evidence type="ECO:0000313" key="2">
    <source>
        <dbReference type="Proteomes" id="UP000177869"/>
    </source>
</evidence>
<dbReference type="SUPFAM" id="SSF143011">
    <property type="entry name" value="RelE-like"/>
    <property type="match status" value="1"/>
</dbReference>
<reference evidence="1 2" key="1">
    <citation type="journal article" date="2016" name="Nat. Commun.">
        <title>Thousands of microbial genomes shed light on interconnected biogeochemical processes in an aquifer system.</title>
        <authorList>
            <person name="Anantharaman K."/>
            <person name="Brown C.T."/>
            <person name="Hug L.A."/>
            <person name="Sharon I."/>
            <person name="Castelle C.J."/>
            <person name="Probst A.J."/>
            <person name="Thomas B.C."/>
            <person name="Singh A."/>
            <person name="Wilkins M.J."/>
            <person name="Karaoz U."/>
            <person name="Brodie E.L."/>
            <person name="Williams K.H."/>
            <person name="Hubbard S.S."/>
            <person name="Banfield J.F."/>
        </authorList>
    </citation>
    <scope>NUCLEOTIDE SEQUENCE [LARGE SCALE GENOMIC DNA]</scope>
</reference>
<gene>
    <name evidence="1" type="ORF">A2814_00795</name>
</gene>